<dbReference type="Proteomes" id="UP000265520">
    <property type="component" value="Unassembled WGS sequence"/>
</dbReference>
<sequence length="36" mass="3947">MAAGMGVMQVNSVVGFPGRGEVVMKNRKDFGRNLRH</sequence>
<protein>
    <submittedName>
        <fullName evidence="1">Uncharacterized protein</fullName>
    </submittedName>
</protein>
<keyword evidence="2" id="KW-1185">Reference proteome</keyword>
<evidence type="ECO:0000313" key="2">
    <source>
        <dbReference type="Proteomes" id="UP000265520"/>
    </source>
</evidence>
<proteinExistence type="predicted"/>
<accession>A0A392VAS0</accession>
<evidence type="ECO:0000313" key="1">
    <source>
        <dbReference type="EMBL" id="MCI85416.1"/>
    </source>
</evidence>
<reference evidence="1 2" key="1">
    <citation type="journal article" date="2018" name="Front. Plant Sci.">
        <title>Red Clover (Trifolium pratense) and Zigzag Clover (T. medium) - A Picture of Genomic Similarities and Differences.</title>
        <authorList>
            <person name="Dluhosova J."/>
            <person name="Istvanek J."/>
            <person name="Nedelnik J."/>
            <person name="Repkova J."/>
        </authorList>
    </citation>
    <scope>NUCLEOTIDE SEQUENCE [LARGE SCALE GENOMIC DNA]</scope>
    <source>
        <strain evidence="2">cv. 10/8</strain>
        <tissue evidence="1">Leaf</tissue>
    </source>
</reference>
<dbReference type="AlphaFoldDB" id="A0A392VAS0"/>
<name>A0A392VAS0_9FABA</name>
<comment type="caution">
    <text evidence="1">The sequence shown here is derived from an EMBL/GenBank/DDBJ whole genome shotgun (WGS) entry which is preliminary data.</text>
</comment>
<feature type="non-terminal residue" evidence="1">
    <location>
        <position position="36"/>
    </location>
</feature>
<organism evidence="1 2">
    <name type="scientific">Trifolium medium</name>
    <dbReference type="NCBI Taxonomy" id="97028"/>
    <lineage>
        <taxon>Eukaryota</taxon>
        <taxon>Viridiplantae</taxon>
        <taxon>Streptophyta</taxon>
        <taxon>Embryophyta</taxon>
        <taxon>Tracheophyta</taxon>
        <taxon>Spermatophyta</taxon>
        <taxon>Magnoliopsida</taxon>
        <taxon>eudicotyledons</taxon>
        <taxon>Gunneridae</taxon>
        <taxon>Pentapetalae</taxon>
        <taxon>rosids</taxon>
        <taxon>fabids</taxon>
        <taxon>Fabales</taxon>
        <taxon>Fabaceae</taxon>
        <taxon>Papilionoideae</taxon>
        <taxon>50 kb inversion clade</taxon>
        <taxon>NPAAA clade</taxon>
        <taxon>Hologalegina</taxon>
        <taxon>IRL clade</taxon>
        <taxon>Trifolieae</taxon>
        <taxon>Trifolium</taxon>
    </lineage>
</organism>
<dbReference type="EMBL" id="LXQA011114900">
    <property type="protein sequence ID" value="MCI85416.1"/>
    <property type="molecule type" value="Genomic_DNA"/>
</dbReference>